<evidence type="ECO:0000256" key="6">
    <source>
        <dbReference type="ARBA" id="ARBA00023284"/>
    </source>
</evidence>
<dbReference type="Gene3D" id="3.50.50.60">
    <property type="entry name" value="FAD/NAD(P)-binding domain"/>
    <property type="match status" value="2"/>
</dbReference>
<dbReference type="InterPro" id="IPR023753">
    <property type="entry name" value="FAD/NAD-binding_dom"/>
</dbReference>
<reference evidence="8 9" key="1">
    <citation type="journal article" date="2021" name="Sci. Rep.">
        <title>The distribution of antibiotic resistance genes in chicken gut microbiota commensals.</title>
        <authorList>
            <person name="Juricova H."/>
            <person name="Matiasovicova J."/>
            <person name="Kubasova T."/>
            <person name="Cejkova D."/>
            <person name="Rychlik I."/>
        </authorList>
    </citation>
    <scope>NUCLEOTIDE SEQUENCE [LARGE SCALE GENOMIC DNA]</scope>
    <source>
        <strain evidence="8 9">An829</strain>
    </source>
</reference>
<dbReference type="PROSITE" id="PS50206">
    <property type="entry name" value="RHODANESE_3"/>
    <property type="match status" value="1"/>
</dbReference>
<comment type="similarity">
    <text evidence="2">Belongs to the class-III pyridine nucleotide-disulfide oxidoreductase family.</text>
</comment>
<dbReference type="PANTHER" id="PTHR43429:SF1">
    <property type="entry name" value="NAD(P)H SULFUR OXIDOREDUCTASE (COA-DEPENDENT)"/>
    <property type="match status" value="1"/>
</dbReference>
<comment type="cofactor">
    <cofactor evidence="1">
        <name>FAD</name>
        <dbReference type="ChEBI" id="CHEBI:57692"/>
    </cofactor>
</comment>
<dbReference type="Pfam" id="PF02852">
    <property type="entry name" value="Pyr_redox_dim"/>
    <property type="match status" value="1"/>
</dbReference>
<dbReference type="InterPro" id="IPR050260">
    <property type="entry name" value="FAD-bd_OxRdtase"/>
</dbReference>
<evidence type="ECO:0000256" key="3">
    <source>
        <dbReference type="ARBA" id="ARBA00022630"/>
    </source>
</evidence>
<evidence type="ECO:0000256" key="2">
    <source>
        <dbReference type="ARBA" id="ARBA00009130"/>
    </source>
</evidence>
<dbReference type="PRINTS" id="PR00368">
    <property type="entry name" value="FADPNR"/>
</dbReference>
<gene>
    <name evidence="8" type="ORF">H6A60_05430</name>
</gene>
<dbReference type="PANTHER" id="PTHR43429">
    <property type="entry name" value="PYRIDINE NUCLEOTIDE-DISULFIDE OXIDOREDUCTASE DOMAIN-CONTAINING"/>
    <property type="match status" value="1"/>
</dbReference>
<dbReference type="InterPro" id="IPR036873">
    <property type="entry name" value="Rhodanese-like_dom_sf"/>
</dbReference>
<dbReference type="EMBL" id="JACJJC010000006">
    <property type="protein sequence ID" value="MBM6703926.1"/>
    <property type="molecule type" value="Genomic_DNA"/>
</dbReference>
<dbReference type="Gene3D" id="3.40.250.10">
    <property type="entry name" value="Rhodanese-like domain"/>
    <property type="match status" value="1"/>
</dbReference>
<dbReference type="Proteomes" id="UP000715095">
    <property type="component" value="Unassembled WGS sequence"/>
</dbReference>
<name>A0ABS2DRF7_9BURK</name>
<evidence type="ECO:0000259" key="7">
    <source>
        <dbReference type="PROSITE" id="PS50206"/>
    </source>
</evidence>
<evidence type="ECO:0000256" key="1">
    <source>
        <dbReference type="ARBA" id="ARBA00001974"/>
    </source>
</evidence>
<dbReference type="RefSeq" id="WP_205102392.1">
    <property type="nucleotide sequence ID" value="NZ_JACJJC010000006.1"/>
</dbReference>
<dbReference type="InterPro" id="IPR036188">
    <property type="entry name" value="FAD/NAD-bd_sf"/>
</dbReference>
<keyword evidence="5" id="KW-0560">Oxidoreductase</keyword>
<keyword evidence="3" id="KW-0285">Flavoprotein</keyword>
<accession>A0ABS2DRF7</accession>
<sequence length="570" mass="61627">MRIVIVGGVAAGITAATRLKRLQEDAEIVIYERGDRISFANCALPYYAGGVVRPEGLYAAKSERLEALYDIEIRERHEVLSIDRDKKCVRVRNLQTNETFDSPYDRLILATGADARILPIEGLRECAHPLWRPEDALRLEEKLARTPNCRVGIIGGGAVGLETAENVVRRGGTVHLLEYGRTIMGRNDAGLSNAFIRLAESKAKNLFIHTETSVTKAEKLEDGTIRLTLSTGESLIVDDVISAAGVMPRSQLAREAGLELGPRDTILTDAFMRTSDPSIFAAGDVATSPDPNTGAMRPMMLAGTAVKEGRKAADTVAGLTPRPVPGGFGTNGISLFGTLWASTGKSEQALLNEGLVAHKDFFRATVIGRNHVAWYPGSVDLVFKLLFDKDGRVLGAQAIGREGADKRIDVVSTAMRFNATVHDLAELDLCYCPQTGSPKDPVNTAGHIAENILSGLVRFIEPAELRVLLAGETPYLGDDVTLARGVTLLDVREPQEIAEDAIDAPRLDIPLGELREQIDEVPADKPVVVICRSAVRAYAAARILASKDPARAVFVLAGGMRYWHLTAPRG</sequence>
<feature type="domain" description="Rhodanese" evidence="7">
    <location>
        <begin position="482"/>
        <end position="568"/>
    </location>
</feature>
<evidence type="ECO:0000256" key="4">
    <source>
        <dbReference type="ARBA" id="ARBA00022827"/>
    </source>
</evidence>
<dbReference type="Pfam" id="PF00581">
    <property type="entry name" value="Rhodanese"/>
    <property type="match status" value="1"/>
</dbReference>
<dbReference type="InterPro" id="IPR004099">
    <property type="entry name" value="Pyr_nucl-diS_OxRdtase_dimer"/>
</dbReference>
<keyword evidence="9" id="KW-1185">Reference proteome</keyword>
<dbReference type="InterPro" id="IPR016156">
    <property type="entry name" value="FAD/NAD-linked_Rdtase_dimer_sf"/>
</dbReference>
<evidence type="ECO:0000313" key="9">
    <source>
        <dbReference type="Proteomes" id="UP000715095"/>
    </source>
</evidence>
<evidence type="ECO:0000256" key="5">
    <source>
        <dbReference type="ARBA" id="ARBA00023002"/>
    </source>
</evidence>
<protein>
    <submittedName>
        <fullName evidence="8">FAD-dependent oxidoreductase</fullName>
    </submittedName>
</protein>
<dbReference type="SMART" id="SM00450">
    <property type="entry name" value="RHOD"/>
    <property type="match status" value="1"/>
</dbReference>
<dbReference type="SUPFAM" id="SSF52821">
    <property type="entry name" value="Rhodanese/Cell cycle control phosphatase"/>
    <property type="match status" value="1"/>
</dbReference>
<dbReference type="SUPFAM" id="SSF51905">
    <property type="entry name" value="FAD/NAD(P)-binding domain"/>
    <property type="match status" value="1"/>
</dbReference>
<organism evidence="8 9">
    <name type="scientific">Sutterella massiliensis</name>
    <dbReference type="NCBI Taxonomy" id="1816689"/>
    <lineage>
        <taxon>Bacteria</taxon>
        <taxon>Pseudomonadati</taxon>
        <taxon>Pseudomonadota</taxon>
        <taxon>Betaproteobacteria</taxon>
        <taxon>Burkholderiales</taxon>
        <taxon>Sutterellaceae</taxon>
        <taxon>Sutterella</taxon>
    </lineage>
</organism>
<keyword evidence="4" id="KW-0274">FAD</keyword>
<comment type="caution">
    <text evidence="8">The sequence shown here is derived from an EMBL/GenBank/DDBJ whole genome shotgun (WGS) entry which is preliminary data.</text>
</comment>
<keyword evidence="6" id="KW-0676">Redox-active center</keyword>
<dbReference type="InterPro" id="IPR001763">
    <property type="entry name" value="Rhodanese-like_dom"/>
</dbReference>
<proteinExistence type="inferred from homology"/>
<dbReference type="PRINTS" id="PR00411">
    <property type="entry name" value="PNDRDTASEI"/>
</dbReference>
<dbReference type="SUPFAM" id="SSF55424">
    <property type="entry name" value="FAD/NAD-linked reductases, dimerisation (C-terminal) domain"/>
    <property type="match status" value="1"/>
</dbReference>
<evidence type="ECO:0000313" key="8">
    <source>
        <dbReference type="EMBL" id="MBM6703926.1"/>
    </source>
</evidence>
<dbReference type="Pfam" id="PF07992">
    <property type="entry name" value="Pyr_redox_2"/>
    <property type="match status" value="1"/>
</dbReference>